<dbReference type="EMBL" id="JBBVGT010000003">
    <property type="protein sequence ID" value="MFB5947051.1"/>
    <property type="molecule type" value="Genomic_DNA"/>
</dbReference>
<gene>
    <name evidence="1" type="ORF">WKR92_14550</name>
</gene>
<evidence type="ECO:0000313" key="1">
    <source>
        <dbReference type="EMBL" id="MFB5947051.1"/>
    </source>
</evidence>
<proteinExistence type="predicted"/>
<sequence>MIKFLFTRILISTSLFLMISCNNNSQHERSEDADLNTIDSVTQVPDSSTFPALTASSEQLKGVTVEQRDLNEIFKSISSKELTEEEQKILIKEYQDSIKLHTPSKE</sequence>
<dbReference type="RefSeq" id="WP_375558576.1">
    <property type="nucleotide sequence ID" value="NZ_JBBVGT010000003.1"/>
</dbReference>
<dbReference type="Proteomes" id="UP001580928">
    <property type="component" value="Unassembled WGS sequence"/>
</dbReference>
<comment type="caution">
    <text evidence="1">The sequence shown here is derived from an EMBL/GenBank/DDBJ whole genome shotgun (WGS) entry which is preliminary data.</text>
</comment>
<evidence type="ECO:0008006" key="3">
    <source>
        <dbReference type="Google" id="ProtNLM"/>
    </source>
</evidence>
<organism evidence="1 2">
    <name type="scientific">Albibacterium profundi</name>
    <dbReference type="NCBI Taxonomy" id="3134906"/>
    <lineage>
        <taxon>Bacteria</taxon>
        <taxon>Pseudomonadati</taxon>
        <taxon>Bacteroidota</taxon>
        <taxon>Sphingobacteriia</taxon>
        <taxon>Sphingobacteriales</taxon>
        <taxon>Sphingobacteriaceae</taxon>
        <taxon>Albibacterium</taxon>
    </lineage>
</organism>
<reference evidence="1 2" key="1">
    <citation type="submission" date="2024-04" db="EMBL/GenBank/DDBJ databases">
        <title>Albibacterium profundi sp. nov., isolated from sediment of the Challenger Deep of Mariana Trench.</title>
        <authorList>
            <person name="Wang Y."/>
        </authorList>
    </citation>
    <scope>NUCLEOTIDE SEQUENCE [LARGE SCALE GENOMIC DNA]</scope>
    <source>
        <strain evidence="1 2">RHL897</strain>
    </source>
</reference>
<keyword evidence="2" id="KW-1185">Reference proteome</keyword>
<name>A0ABV5CHL4_9SPHI</name>
<dbReference type="PROSITE" id="PS51257">
    <property type="entry name" value="PROKAR_LIPOPROTEIN"/>
    <property type="match status" value="1"/>
</dbReference>
<protein>
    <recommendedName>
        <fullName evidence="3">Lipoprotein</fullName>
    </recommendedName>
</protein>
<evidence type="ECO:0000313" key="2">
    <source>
        <dbReference type="Proteomes" id="UP001580928"/>
    </source>
</evidence>
<accession>A0ABV5CHL4</accession>